<accession>A0A3L6QCN9</accession>
<feature type="region of interest" description="Disordered" evidence="1">
    <location>
        <begin position="99"/>
        <end position="142"/>
    </location>
</feature>
<feature type="compositionally biased region" description="Basic residues" evidence="1">
    <location>
        <begin position="123"/>
        <end position="134"/>
    </location>
</feature>
<dbReference type="STRING" id="4540.A0A3L6QCN9"/>
<comment type="caution">
    <text evidence="2">The sequence shown here is derived from an EMBL/GenBank/DDBJ whole genome shotgun (WGS) entry which is preliminary data.</text>
</comment>
<evidence type="ECO:0000256" key="1">
    <source>
        <dbReference type="SAM" id="MobiDB-lite"/>
    </source>
</evidence>
<name>A0A3L6QCN9_PANMI</name>
<proteinExistence type="predicted"/>
<sequence>MPPTHHHHHLTHHKKKKPPSAASRLPPDQAACCFHTRTPPKPAGSSADRPLPRQPGPDHPAPTTPPGGTMPSRGPPAPYAYPAGEPPAALVVLRAGVLPGRDGVPTARTQLPAATGGYSKSRNQNKKRRGRERRARLTGEKGAESVGVERDAVAVADAVVAVSRRCTFAIASRRQPIPFRRVRGQV</sequence>
<feature type="compositionally biased region" description="Pro residues" evidence="1">
    <location>
        <begin position="52"/>
        <end position="65"/>
    </location>
</feature>
<dbReference type="Proteomes" id="UP000275267">
    <property type="component" value="Unassembled WGS sequence"/>
</dbReference>
<organism evidence="2 3">
    <name type="scientific">Panicum miliaceum</name>
    <name type="common">Proso millet</name>
    <name type="synonym">Broomcorn millet</name>
    <dbReference type="NCBI Taxonomy" id="4540"/>
    <lineage>
        <taxon>Eukaryota</taxon>
        <taxon>Viridiplantae</taxon>
        <taxon>Streptophyta</taxon>
        <taxon>Embryophyta</taxon>
        <taxon>Tracheophyta</taxon>
        <taxon>Spermatophyta</taxon>
        <taxon>Magnoliopsida</taxon>
        <taxon>Liliopsida</taxon>
        <taxon>Poales</taxon>
        <taxon>Poaceae</taxon>
        <taxon>PACMAD clade</taxon>
        <taxon>Panicoideae</taxon>
        <taxon>Panicodae</taxon>
        <taxon>Paniceae</taxon>
        <taxon>Panicinae</taxon>
        <taxon>Panicum</taxon>
        <taxon>Panicum sect. Panicum</taxon>
    </lineage>
</organism>
<protein>
    <submittedName>
        <fullName evidence="2">Uncharacterized protein</fullName>
    </submittedName>
</protein>
<keyword evidence="3" id="KW-1185">Reference proteome</keyword>
<gene>
    <name evidence="2" type="ORF">C2845_PM12G14530</name>
</gene>
<feature type="region of interest" description="Disordered" evidence="1">
    <location>
        <begin position="1"/>
        <end position="84"/>
    </location>
</feature>
<dbReference type="EMBL" id="PQIB02000012">
    <property type="protein sequence ID" value="RLM78471.1"/>
    <property type="molecule type" value="Genomic_DNA"/>
</dbReference>
<dbReference type="AlphaFoldDB" id="A0A3L6QCN9"/>
<reference evidence="3" key="1">
    <citation type="journal article" date="2019" name="Nat. Commun.">
        <title>The genome of broomcorn millet.</title>
        <authorList>
            <person name="Zou C."/>
            <person name="Miki D."/>
            <person name="Li D."/>
            <person name="Tang Q."/>
            <person name="Xiao L."/>
            <person name="Rajput S."/>
            <person name="Deng P."/>
            <person name="Jia W."/>
            <person name="Huang R."/>
            <person name="Zhang M."/>
            <person name="Sun Y."/>
            <person name="Hu J."/>
            <person name="Fu X."/>
            <person name="Schnable P.S."/>
            <person name="Li F."/>
            <person name="Zhang H."/>
            <person name="Feng B."/>
            <person name="Zhu X."/>
            <person name="Liu R."/>
            <person name="Schnable J.C."/>
            <person name="Zhu J.-K."/>
            <person name="Zhang H."/>
        </authorList>
    </citation>
    <scope>NUCLEOTIDE SEQUENCE [LARGE SCALE GENOMIC DNA]</scope>
</reference>
<evidence type="ECO:0000313" key="3">
    <source>
        <dbReference type="Proteomes" id="UP000275267"/>
    </source>
</evidence>
<evidence type="ECO:0000313" key="2">
    <source>
        <dbReference type="EMBL" id="RLM78471.1"/>
    </source>
</evidence>
<feature type="compositionally biased region" description="Basic residues" evidence="1">
    <location>
        <begin position="1"/>
        <end position="18"/>
    </location>
</feature>